<reference evidence="1 3" key="1">
    <citation type="submission" date="2015-01" db="EMBL/GenBank/DDBJ databases">
        <title>Evolution of Trichinella species and genotypes.</title>
        <authorList>
            <person name="Korhonen P.K."/>
            <person name="Edoardo P."/>
            <person name="Giuseppe L.R."/>
            <person name="Gasser R.B."/>
        </authorList>
    </citation>
    <scope>NUCLEOTIDE SEQUENCE [LARGE SCALE GENOMIC DNA]</scope>
    <source>
        <strain evidence="1">ISS120</strain>
    </source>
</reference>
<accession>A0A0V1BP39</accession>
<evidence type="ECO:0000313" key="2">
    <source>
        <dbReference type="EMBL" id="KRY41072.1"/>
    </source>
</evidence>
<evidence type="ECO:0000313" key="3">
    <source>
        <dbReference type="Proteomes" id="UP000054653"/>
    </source>
</evidence>
<sequence length="34" mass="3797">MGVGPLSYASPKYKFAVWVKQLVVHLKKRLPAAL</sequence>
<comment type="caution">
    <text evidence="1">The sequence shown here is derived from an EMBL/GenBank/DDBJ whole genome shotgun (WGS) entry which is preliminary data.</text>
</comment>
<proteinExistence type="predicted"/>
<dbReference type="AlphaFoldDB" id="A0A0V1BP39"/>
<gene>
    <name evidence="2" type="ORF">T03_11319</name>
    <name evidence="1" type="ORF">T03_12632</name>
</gene>
<keyword evidence="3" id="KW-1185">Reference proteome</keyword>
<dbReference type="EMBL" id="JYDI01001111">
    <property type="protein sequence ID" value="KRY41072.1"/>
    <property type="molecule type" value="Genomic_DNA"/>
</dbReference>
<protein>
    <submittedName>
        <fullName evidence="1">Uncharacterized protein</fullName>
    </submittedName>
</protein>
<evidence type="ECO:0000313" key="1">
    <source>
        <dbReference type="EMBL" id="KRY38800.1"/>
    </source>
</evidence>
<dbReference type="Proteomes" id="UP000054653">
    <property type="component" value="Unassembled WGS sequence"/>
</dbReference>
<name>A0A0V1BP39_TRIBR</name>
<dbReference type="EMBL" id="JYDI01001171">
    <property type="protein sequence ID" value="KRY38800.1"/>
    <property type="molecule type" value="Genomic_DNA"/>
</dbReference>
<organism evidence="1 3">
    <name type="scientific">Trichinella britovi</name>
    <name type="common">Parasitic roundworm</name>
    <dbReference type="NCBI Taxonomy" id="45882"/>
    <lineage>
        <taxon>Eukaryota</taxon>
        <taxon>Metazoa</taxon>
        <taxon>Ecdysozoa</taxon>
        <taxon>Nematoda</taxon>
        <taxon>Enoplea</taxon>
        <taxon>Dorylaimia</taxon>
        <taxon>Trichinellida</taxon>
        <taxon>Trichinellidae</taxon>
        <taxon>Trichinella</taxon>
    </lineage>
</organism>